<protein>
    <submittedName>
        <fullName evidence="2">Transcription activator effector binding</fullName>
    </submittedName>
</protein>
<evidence type="ECO:0000259" key="1">
    <source>
        <dbReference type="SMART" id="SM00871"/>
    </source>
</evidence>
<dbReference type="Pfam" id="PF14526">
    <property type="entry name" value="Cass2"/>
    <property type="match status" value="1"/>
</dbReference>
<sequence length="148" mass="16826">MNGFEIKVVDFPAKQLMGIKVRTNMAKAKEDCPTLWQNFCPQMPKIYGKESYGVSIMLNAQDFDYWAAVEADEQIPAGIETTAIPSGSYARCTVPNLESIGAGYMFMYQTWLGGQQEWKLNEQAPCFELYPADWNPSMPFDLFMPVKR</sequence>
<dbReference type="InterPro" id="IPR010499">
    <property type="entry name" value="AraC_E-bd"/>
</dbReference>
<feature type="domain" description="AraC effector-binding" evidence="1">
    <location>
        <begin position="4"/>
        <end position="147"/>
    </location>
</feature>
<dbReference type="InterPro" id="IPR029441">
    <property type="entry name" value="Cass2"/>
</dbReference>
<gene>
    <name evidence="2" type="ORF">KM92DES2_12352</name>
</gene>
<dbReference type="SMART" id="SM00871">
    <property type="entry name" value="AraC_E_bind"/>
    <property type="match status" value="1"/>
</dbReference>
<organism evidence="2">
    <name type="scientific">uncultured Desulfovibrio sp</name>
    <dbReference type="NCBI Taxonomy" id="167968"/>
    <lineage>
        <taxon>Bacteria</taxon>
        <taxon>Pseudomonadati</taxon>
        <taxon>Thermodesulfobacteriota</taxon>
        <taxon>Desulfovibrionia</taxon>
        <taxon>Desulfovibrionales</taxon>
        <taxon>Desulfovibrionaceae</taxon>
        <taxon>Desulfovibrio</taxon>
        <taxon>environmental samples</taxon>
    </lineage>
</organism>
<dbReference type="Gene3D" id="3.20.80.10">
    <property type="entry name" value="Regulatory factor, effector binding domain"/>
    <property type="match status" value="1"/>
</dbReference>
<dbReference type="RefSeq" id="WP_227119211.1">
    <property type="nucleotide sequence ID" value="NZ_LT598928.1"/>
</dbReference>
<proteinExistence type="predicted"/>
<dbReference type="EMBL" id="FLUP01000001">
    <property type="protein sequence ID" value="SBW07571.1"/>
    <property type="molecule type" value="Genomic_DNA"/>
</dbReference>
<name>A0A212K785_9BACT</name>
<dbReference type="InterPro" id="IPR011256">
    <property type="entry name" value="Reg_factor_effector_dom_sf"/>
</dbReference>
<dbReference type="SUPFAM" id="SSF55136">
    <property type="entry name" value="Probable bacterial effector-binding domain"/>
    <property type="match status" value="1"/>
</dbReference>
<dbReference type="AlphaFoldDB" id="A0A212K785"/>
<reference evidence="2" key="1">
    <citation type="submission" date="2016-04" db="EMBL/GenBank/DDBJ databases">
        <authorList>
            <person name="Evans L.H."/>
            <person name="Alamgir A."/>
            <person name="Owens N."/>
            <person name="Weber N.D."/>
            <person name="Virtaneva K."/>
            <person name="Barbian K."/>
            <person name="Babar A."/>
            <person name="Rosenke K."/>
        </authorList>
    </citation>
    <scope>NUCLEOTIDE SEQUENCE</scope>
    <source>
        <strain evidence="2">92-2</strain>
    </source>
</reference>
<evidence type="ECO:0000313" key="2">
    <source>
        <dbReference type="EMBL" id="SBW07571.1"/>
    </source>
</evidence>
<accession>A0A212K785</accession>